<evidence type="ECO:0000313" key="1">
    <source>
        <dbReference type="EMBL" id="KAJ4464973.1"/>
    </source>
</evidence>
<gene>
    <name evidence="1" type="ORF">C8R41DRAFT_804071</name>
</gene>
<reference evidence="1" key="1">
    <citation type="submission" date="2022-08" db="EMBL/GenBank/DDBJ databases">
        <title>A Global Phylogenomic Analysis of the Shiitake Genus Lentinula.</title>
        <authorList>
            <consortium name="DOE Joint Genome Institute"/>
            <person name="Sierra-Patev S."/>
            <person name="Min B."/>
            <person name="Naranjo-Ortiz M."/>
            <person name="Looney B."/>
            <person name="Konkel Z."/>
            <person name="Slot J.C."/>
            <person name="Sakamoto Y."/>
            <person name="Steenwyk J.L."/>
            <person name="Rokas A."/>
            <person name="Carro J."/>
            <person name="Camarero S."/>
            <person name="Ferreira P."/>
            <person name="Molpeceres G."/>
            <person name="Ruiz-Duenas F.J."/>
            <person name="Serrano A."/>
            <person name="Henrissat B."/>
            <person name="Drula E."/>
            <person name="Hughes K.W."/>
            <person name="Mata J.L."/>
            <person name="Ishikawa N.K."/>
            <person name="Vargas-Isla R."/>
            <person name="Ushijima S."/>
            <person name="Smith C.A."/>
            <person name="Ahrendt S."/>
            <person name="Andreopoulos W."/>
            <person name="He G."/>
            <person name="Labutti K."/>
            <person name="Lipzen A."/>
            <person name="Ng V."/>
            <person name="Riley R."/>
            <person name="Sandor L."/>
            <person name="Barry K."/>
            <person name="Martinez A.T."/>
            <person name="Xiao Y."/>
            <person name="Gibbons J.G."/>
            <person name="Terashima K."/>
            <person name="Grigoriev I.V."/>
            <person name="Hibbett D.S."/>
        </authorList>
    </citation>
    <scope>NUCLEOTIDE SEQUENCE</scope>
    <source>
        <strain evidence="1">RHP3577 ss4</strain>
    </source>
</reference>
<dbReference type="Gene3D" id="1.20.1280.50">
    <property type="match status" value="1"/>
</dbReference>
<keyword evidence="2" id="KW-1185">Reference proteome</keyword>
<evidence type="ECO:0008006" key="3">
    <source>
        <dbReference type="Google" id="ProtNLM"/>
    </source>
</evidence>
<accession>A0ABQ8UXM2</accession>
<evidence type="ECO:0000313" key="2">
    <source>
        <dbReference type="Proteomes" id="UP001150217"/>
    </source>
</evidence>
<dbReference type="Proteomes" id="UP001150217">
    <property type="component" value="Unassembled WGS sequence"/>
</dbReference>
<proteinExistence type="predicted"/>
<protein>
    <recommendedName>
        <fullName evidence="3">F-box domain-containing protein</fullName>
    </recommendedName>
</protein>
<comment type="caution">
    <text evidence="1">The sequence shown here is derived from an EMBL/GenBank/DDBJ whole genome shotgun (WGS) entry which is preliminary data.</text>
</comment>
<dbReference type="EMBL" id="JANVFT010000132">
    <property type="protein sequence ID" value="KAJ4464973.1"/>
    <property type="molecule type" value="Genomic_DNA"/>
</dbReference>
<organism evidence="1 2">
    <name type="scientific">Lentinula lateritia</name>
    <dbReference type="NCBI Taxonomy" id="40482"/>
    <lineage>
        <taxon>Eukaryota</taxon>
        <taxon>Fungi</taxon>
        <taxon>Dikarya</taxon>
        <taxon>Basidiomycota</taxon>
        <taxon>Agaricomycotina</taxon>
        <taxon>Agaricomycetes</taxon>
        <taxon>Agaricomycetidae</taxon>
        <taxon>Agaricales</taxon>
        <taxon>Marasmiineae</taxon>
        <taxon>Omphalotaceae</taxon>
        <taxon>Lentinula</taxon>
    </lineage>
</organism>
<sequence length="544" mass="62177">MTSTSISDFSIVSDFPSFSQPEEASETSISISNSYILEPLPSSVKDLLKTNEAPLHSKLLQSNLHDAESMLFDLNVQLEKMKAEIALFTVKRNQLMTMIETYRSILHPIRRTPPEVLLEIFSYCVEFVDTDHPKICQNLDSLDTKQAPWSLAQVCKYWRFVVLECPRLWSSLSLDLARMEHKDPAKAQELEYNAIALLSHYLRRSKDCPLTIAVHSTRPMHPIVSLICSHSGRWSNVLLSLPPEGFRLLSTIKGCLPKLKALHLRNVECLENIWNAMPVIDAFEYAPNLRMVRAYEIPNIASKLLLPWDQITHCMNNFPAGDVLFRDSLNRQNMDILTKGVKLRHVALFCSGYGPSLSLKNLKHRFLTALTIDLIRHSNLYLLTQLLNALTLPSLASLRISVSSKLRVRPNVEPIVRLLERSDCALVKLRLKGFETDMEEDSHFRSLLYLIQSSMQVLCLEYFPTSLLSALIATEDQAPFLPRLRHLRVSGVCSPQMDQLLFLKMLESRMKYTKSMVLEISSHFILTNQEAQRQWDQLDIITSS</sequence>
<name>A0ABQ8UXM2_9AGAR</name>